<name>A0A450TPF7_9GAMM</name>
<dbReference type="SUPFAM" id="SSF143011">
    <property type="entry name" value="RelE-like"/>
    <property type="match status" value="1"/>
</dbReference>
<organism evidence="1">
    <name type="scientific">Candidatus Kentrum sp. FW</name>
    <dbReference type="NCBI Taxonomy" id="2126338"/>
    <lineage>
        <taxon>Bacteria</taxon>
        <taxon>Pseudomonadati</taxon>
        <taxon>Pseudomonadota</taxon>
        <taxon>Gammaproteobacteria</taxon>
        <taxon>Candidatus Kentrum</taxon>
    </lineage>
</organism>
<keyword evidence="1" id="KW-0540">Nuclease</keyword>
<protein>
    <submittedName>
        <fullName evidence="1">mRNA-degrading endonuclease RelE, toxin component of the RelBE toxin-antitoxin system</fullName>
    </submittedName>
</protein>
<gene>
    <name evidence="1" type="ORF">BECKFW1821B_GA0114236_11726</name>
</gene>
<keyword evidence="1" id="KW-0255">Endonuclease</keyword>
<keyword evidence="1" id="KW-0378">Hydrolase</keyword>
<accession>A0A450TPF7</accession>
<evidence type="ECO:0000313" key="1">
    <source>
        <dbReference type="EMBL" id="VFJ69808.1"/>
    </source>
</evidence>
<sequence length="130" mass="14721">MSAPRTNHNPAGMKHEIILSPQARAQFHGLSAYNRAKIRNAIDLHLQHCPTAVSRSRIKRLRGLKKPQYRLRADELCVFYDVEEGVESFMGLSINPMLASVWLGKGNHHEAGRAYPIQRPPLPIYGRGDR</sequence>
<reference evidence="1" key="1">
    <citation type="submission" date="2019-02" db="EMBL/GenBank/DDBJ databases">
        <authorList>
            <person name="Gruber-Vodicka R. H."/>
            <person name="Seah K. B. B."/>
        </authorList>
    </citation>
    <scope>NUCLEOTIDE SEQUENCE</scope>
    <source>
        <strain evidence="1">BECK_BZ106</strain>
    </source>
</reference>
<dbReference type="Gene3D" id="3.30.2310.20">
    <property type="entry name" value="RelE-like"/>
    <property type="match status" value="1"/>
</dbReference>
<dbReference type="InterPro" id="IPR035093">
    <property type="entry name" value="RelE/ParE_toxin_dom_sf"/>
</dbReference>
<dbReference type="GO" id="GO:0004519">
    <property type="term" value="F:endonuclease activity"/>
    <property type="evidence" value="ECO:0007669"/>
    <property type="project" value="UniProtKB-KW"/>
</dbReference>
<dbReference type="EMBL" id="CAADFD010000172">
    <property type="protein sequence ID" value="VFJ69808.1"/>
    <property type="molecule type" value="Genomic_DNA"/>
</dbReference>
<proteinExistence type="predicted"/>
<dbReference type="AlphaFoldDB" id="A0A450TPF7"/>